<reference evidence="2" key="2">
    <citation type="submission" date="2022-07" db="EMBL/GenBank/DDBJ databases">
        <authorList>
            <person name="Goncalves M.F.M."/>
            <person name="Hilario S."/>
            <person name="Van De Peer Y."/>
            <person name="Esteves A.C."/>
            <person name="Alves A."/>
        </authorList>
    </citation>
    <scope>NUCLEOTIDE SEQUENCE</scope>
    <source>
        <strain evidence="2">MUM 19.33</strain>
    </source>
</reference>
<dbReference type="Proteomes" id="UP001055219">
    <property type="component" value="Unassembled WGS sequence"/>
</dbReference>
<dbReference type="AlphaFoldDB" id="A0A9Q0BDH7"/>
<dbReference type="RefSeq" id="XP_051361416.1">
    <property type="nucleotide sequence ID" value="XM_051507460.1"/>
</dbReference>
<keyword evidence="3" id="KW-1185">Reference proteome</keyword>
<dbReference type="EMBL" id="JAGIXG020000031">
    <property type="protein sequence ID" value="KAI6780560.1"/>
    <property type="molecule type" value="Genomic_DNA"/>
</dbReference>
<proteinExistence type="predicted"/>
<dbReference type="GeneID" id="75826721"/>
<sequence length="68" mass="7516">MPENSVLCNAHELQLYDPGEREAEEDEYSSGTEDLTPRPSQRVSDEPLRPDDSISGIMGKMHLGGDRG</sequence>
<feature type="compositionally biased region" description="Polar residues" evidence="1">
    <location>
        <begin position="29"/>
        <end position="42"/>
    </location>
</feature>
<organism evidence="2 3">
    <name type="scientific">Emericellopsis cladophorae</name>
    <dbReference type="NCBI Taxonomy" id="2686198"/>
    <lineage>
        <taxon>Eukaryota</taxon>
        <taxon>Fungi</taxon>
        <taxon>Dikarya</taxon>
        <taxon>Ascomycota</taxon>
        <taxon>Pezizomycotina</taxon>
        <taxon>Sordariomycetes</taxon>
        <taxon>Hypocreomycetidae</taxon>
        <taxon>Hypocreales</taxon>
        <taxon>Bionectriaceae</taxon>
        <taxon>Emericellopsis</taxon>
    </lineage>
</organism>
<gene>
    <name evidence="2" type="ORF">J7T54_000200</name>
</gene>
<evidence type="ECO:0000313" key="3">
    <source>
        <dbReference type="Proteomes" id="UP001055219"/>
    </source>
</evidence>
<reference evidence="2" key="1">
    <citation type="journal article" date="2021" name="J Fungi (Basel)">
        <title>Genomic and Metabolomic Analyses of the Marine Fungus Emericellopsis cladophorae: Insights into Saltwater Adaptability Mechanisms and Its Biosynthetic Potential.</title>
        <authorList>
            <person name="Goncalves M.F.M."/>
            <person name="Hilario S."/>
            <person name="Van de Peer Y."/>
            <person name="Esteves A.C."/>
            <person name="Alves A."/>
        </authorList>
    </citation>
    <scope>NUCLEOTIDE SEQUENCE</scope>
    <source>
        <strain evidence="2">MUM 19.33</strain>
    </source>
</reference>
<dbReference type="OrthoDB" id="10538604at2759"/>
<feature type="region of interest" description="Disordered" evidence="1">
    <location>
        <begin position="1"/>
        <end position="68"/>
    </location>
</feature>
<protein>
    <submittedName>
        <fullName evidence="2">Uncharacterized protein</fullName>
    </submittedName>
</protein>
<name>A0A9Q0BDH7_9HYPO</name>
<accession>A0A9Q0BDH7</accession>
<feature type="compositionally biased region" description="Basic and acidic residues" evidence="1">
    <location>
        <begin position="43"/>
        <end position="52"/>
    </location>
</feature>
<evidence type="ECO:0000313" key="2">
    <source>
        <dbReference type="EMBL" id="KAI6780560.1"/>
    </source>
</evidence>
<comment type="caution">
    <text evidence="2">The sequence shown here is derived from an EMBL/GenBank/DDBJ whole genome shotgun (WGS) entry which is preliminary data.</text>
</comment>
<evidence type="ECO:0000256" key="1">
    <source>
        <dbReference type="SAM" id="MobiDB-lite"/>
    </source>
</evidence>